<dbReference type="Proteomes" id="UP001644719">
    <property type="component" value="Unassembled WGS sequence"/>
</dbReference>
<keyword evidence="1" id="KW-0472">Membrane</keyword>
<dbReference type="EMBL" id="JAAITS010000039">
    <property type="protein sequence ID" value="NSG86384.1"/>
    <property type="molecule type" value="Genomic_DNA"/>
</dbReference>
<name>A0ABX2H871_9FIRM</name>
<proteinExistence type="predicted"/>
<keyword evidence="1" id="KW-0812">Transmembrane</keyword>
<feature type="transmembrane region" description="Helical" evidence="1">
    <location>
        <begin position="91"/>
        <end position="107"/>
    </location>
</feature>
<protein>
    <submittedName>
        <fullName evidence="2">Uncharacterized protein</fullName>
    </submittedName>
</protein>
<evidence type="ECO:0000313" key="2">
    <source>
        <dbReference type="EMBL" id="NSG86384.1"/>
    </source>
</evidence>
<feature type="transmembrane region" description="Helical" evidence="1">
    <location>
        <begin position="58"/>
        <end position="79"/>
    </location>
</feature>
<evidence type="ECO:0000256" key="1">
    <source>
        <dbReference type="SAM" id="Phobius"/>
    </source>
</evidence>
<keyword evidence="3" id="KW-1185">Reference proteome</keyword>
<dbReference type="GeneID" id="69512537"/>
<accession>A0ABX2H871</accession>
<evidence type="ECO:0000313" key="3">
    <source>
        <dbReference type="Proteomes" id="UP001644719"/>
    </source>
</evidence>
<organism evidence="2 3">
    <name type="scientific">Blautia faecis</name>
    <dbReference type="NCBI Taxonomy" id="871665"/>
    <lineage>
        <taxon>Bacteria</taxon>
        <taxon>Bacillati</taxon>
        <taxon>Bacillota</taxon>
        <taxon>Clostridia</taxon>
        <taxon>Lachnospirales</taxon>
        <taxon>Lachnospiraceae</taxon>
        <taxon>Blautia</taxon>
    </lineage>
</organism>
<reference evidence="2 3" key="1">
    <citation type="journal article" date="2020" name="Cell Host Microbe">
        <title>Functional and Genomic Variation between Human-Derived Isolates of Lachnospiraceae Reveals Inter- and Intra-Species Diversity.</title>
        <authorList>
            <person name="Sorbara M.T."/>
            <person name="Littmann E.R."/>
            <person name="Fontana E."/>
            <person name="Moody T.U."/>
            <person name="Kohout C.E."/>
            <person name="Gjonbalaj M."/>
            <person name="Eaton V."/>
            <person name="Seok R."/>
            <person name="Leiner I.M."/>
            <person name="Pamer E.G."/>
        </authorList>
    </citation>
    <scope>NUCLEOTIDE SEQUENCE [LARGE SCALE GENOMIC DNA]</scope>
    <source>
        <strain evidence="2 3">MSK.17.74</strain>
    </source>
</reference>
<comment type="caution">
    <text evidence="2">The sequence shown here is derived from an EMBL/GenBank/DDBJ whole genome shotgun (WGS) entry which is preliminary data.</text>
</comment>
<dbReference type="RefSeq" id="WP_148462942.1">
    <property type="nucleotide sequence ID" value="NZ_JAAIPU010000005.1"/>
</dbReference>
<keyword evidence="1" id="KW-1133">Transmembrane helix</keyword>
<gene>
    <name evidence="2" type="ORF">G5B17_13435</name>
</gene>
<sequence length="112" mass="13384">MEAVREPEVIRLYREDEVVELVANYLLSNKKHEQERQRKQKVKQIVSRQRKRQLLRELLISFLKQIIAIVFIALFPWVICKVTGDSEYYNMYLMAAPIALGMIYQLIKGSWR</sequence>